<evidence type="ECO:0000256" key="1">
    <source>
        <dbReference type="ARBA" id="ARBA00010216"/>
    </source>
</evidence>
<dbReference type="EMBL" id="JAPMSZ010000004">
    <property type="protein sequence ID" value="KAJ5106046.1"/>
    <property type="molecule type" value="Genomic_DNA"/>
</dbReference>
<evidence type="ECO:0000313" key="4">
    <source>
        <dbReference type="Proteomes" id="UP001141434"/>
    </source>
</evidence>
<evidence type="ECO:0008006" key="5">
    <source>
        <dbReference type="Google" id="ProtNLM"/>
    </source>
</evidence>
<feature type="region of interest" description="Disordered" evidence="2">
    <location>
        <begin position="937"/>
        <end position="961"/>
    </location>
</feature>
<dbReference type="SUPFAM" id="SSF48371">
    <property type="entry name" value="ARM repeat"/>
    <property type="match status" value="1"/>
</dbReference>
<feature type="region of interest" description="Disordered" evidence="2">
    <location>
        <begin position="599"/>
        <end position="629"/>
    </location>
</feature>
<feature type="compositionally biased region" description="Polar residues" evidence="2">
    <location>
        <begin position="1013"/>
        <end position="1025"/>
    </location>
</feature>
<feature type="compositionally biased region" description="Basic and acidic residues" evidence="2">
    <location>
        <begin position="599"/>
        <end position="618"/>
    </location>
</feature>
<evidence type="ECO:0000256" key="2">
    <source>
        <dbReference type="SAM" id="MobiDB-lite"/>
    </source>
</evidence>
<reference evidence="3" key="1">
    <citation type="submission" date="2022-11" db="EMBL/GenBank/DDBJ databases">
        <authorList>
            <person name="Petersen C."/>
        </authorList>
    </citation>
    <scope>NUCLEOTIDE SEQUENCE</scope>
    <source>
        <strain evidence="3">IBT 34128</strain>
    </source>
</reference>
<feature type="compositionally biased region" description="Low complexity" evidence="2">
    <location>
        <begin position="951"/>
        <end position="961"/>
    </location>
</feature>
<dbReference type="GeneID" id="81393143"/>
<dbReference type="GO" id="GO:0072659">
    <property type="term" value="P:protein localization to plasma membrane"/>
    <property type="evidence" value="ECO:0007669"/>
    <property type="project" value="InterPro"/>
</dbReference>
<feature type="compositionally biased region" description="Low complexity" evidence="2">
    <location>
        <begin position="1086"/>
        <end position="1099"/>
    </location>
</feature>
<reference evidence="3" key="2">
    <citation type="journal article" date="2023" name="IMA Fungus">
        <title>Comparative genomic study of the Penicillium genus elucidates a diverse pangenome and 15 lateral gene transfer events.</title>
        <authorList>
            <person name="Petersen C."/>
            <person name="Sorensen T."/>
            <person name="Nielsen M.R."/>
            <person name="Sondergaard T.E."/>
            <person name="Sorensen J.L."/>
            <person name="Fitzpatrick D.A."/>
            <person name="Frisvad J.C."/>
            <person name="Nielsen K.L."/>
        </authorList>
    </citation>
    <scope>NUCLEOTIDE SEQUENCE</scope>
    <source>
        <strain evidence="3">IBT 34128</strain>
    </source>
</reference>
<proteinExistence type="inferred from homology"/>
<dbReference type="InterPro" id="IPR039786">
    <property type="entry name" value="EFR3"/>
</dbReference>
<dbReference type="InterPro" id="IPR049150">
    <property type="entry name" value="EFR3_HEAT-like_rpt"/>
</dbReference>
<evidence type="ECO:0000313" key="3">
    <source>
        <dbReference type="EMBL" id="KAJ5106046.1"/>
    </source>
</evidence>
<name>A0A9W9FT91_9EURO</name>
<feature type="compositionally biased region" description="Polar residues" evidence="2">
    <location>
        <begin position="1157"/>
        <end position="1171"/>
    </location>
</feature>
<dbReference type="PANTHER" id="PTHR47766">
    <property type="entry name" value="PROTEIN EFR3"/>
    <property type="match status" value="1"/>
</dbReference>
<dbReference type="PANTHER" id="PTHR47766:SF1">
    <property type="entry name" value="PROTEIN EFR3"/>
    <property type="match status" value="1"/>
</dbReference>
<dbReference type="InterPro" id="IPR016024">
    <property type="entry name" value="ARM-type_fold"/>
</dbReference>
<feature type="region of interest" description="Disordered" evidence="2">
    <location>
        <begin position="874"/>
        <end position="898"/>
    </location>
</feature>
<dbReference type="AlphaFoldDB" id="A0A9W9FT91"/>
<feature type="region of interest" description="Disordered" evidence="2">
    <location>
        <begin position="974"/>
        <end position="1122"/>
    </location>
</feature>
<dbReference type="GO" id="GO:0005886">
    <property type="term" value="C:plasma membrane"/>
    <property type="evidence" value="ECO:0007669"/>
    <property type="project" value="TreeGrafter"/>
</dbReference>
<keyword evidence="4" id="KW-1185">Reference proteome</keyword>
<dbReference type="OrthoDB" id="19232at2759"/>
<accession>A0A9W9FT91</accession>
<feature type="compositionally biased region" description="Low complexity" evidence="2">
    <location>
        <begin position="1038"/>
        <end position="1047"/>
    </location>
</feature>
<feature type="region of interest" description="Disordered" evidence="2">
    <location>
        <begin position="1137"/>
        <end position="1182"/>
    </location>
</feature>
<protein>
    <recommendedName>
        <fullName evidence="5">Protein efr3</fullName>
    </recommendedName>
</protein>
<gene>
    <name evidence="3" type="ORF">NUU61_003393</name>
</gene>
<sequence>MESVRQSCRPKHQVLTLKCYPRYQKGVSEVKPNPSELSYLLYYTSTRRSKLTKVGAFLEKRVARDVWRRRIGNVQVALHILTALIEKVPRDLPIYARSVLTVIETVLRSNDITMVEDSIATFEMFCRTQDMAAIAAEQGLANQYREVVRTYANLADPTFQSQLHTKLSPPVAIRWRNAGLRAIKGVVSSESLAADGGNSLKTILPVILENLYSGEEDILVTLKEKLQEAEKPERDRARPRRLSVTTVHTVDTAEGDPTLAARSPADADRQAEMDARLLALRCLEQIIVSGSNRGQTRIAATIILRFLSTKGLPRTASQDQSGATKINGNWATSLIELIANWCPVQVRFVILVTAMEILRDTSPKEDALKSSFTLLYVVDWLLKSSVNMIGLSVMDILFGLMHYASEILSHLDQPARAETEEKQDEHADKNASISPQRKNLLTLLEQCIGDLATHIYYGDQVADMMRAILRRYKPTLNHESSSPSALATVHETGAVPVDPANSAAEINGEKTSGDTFSHTTAKLTALRSVKAILVVANLRTPAATAGVESRNPVGIHVWEGTQGLLRDSNRDVRYAYADALLSWLHLETNKGDLKARVETPKFIKSPSKRDSDQGDKLNRRSVSGPVNQREKVMQAAQSNFLRLLHLAIYDAAHEGATDESEILFLHLLLATLVENLGVNAAQFGIPMVLRLQDDLFTAVDLGSFTARVNIGSLVHGYFLSLSEKFNLISSPVGVEICNEVEKRQNKSQWLTKVQTPPVGLDDIAFDDENRSANSTSDSPPLLMPFRNVEGLVSYIDEAYRLSITSPPQSPPTSPARGFSFPVLNHVAAPQLQPDGSLPYPVKEQMMSSWSRDSCLAAVEKESVRTLSISGSRVGTLNARNGHANGVANGSPNGSALNQNRRMSVPEITSTPAPSSSRGSPVRVNELRRVLSVSNDAHPRRLSPLRGRADTSNASILSSDSESLLSGAFSVSEVDGDAASVQPQDRQHTPDGDGMETPRAAASAVVLAGDKTPIDNSQQTTTLSRVNSDEIPPVPPIPAGLAIPGGFPNDSQRSLVSVDRPSTAPGLSRQSSLKSKSDSIPAPRNTKSLNRNKSRSSNSLVGGVSPTTAVFPDLSNETNGTDAALDQSHRDHLRQLLDGFLSPHDGALPNGDHRPATAQPSSKGPLSGSRRQVSMKGIGRPPY</sequence>
<organism evidence="3 4">
    <name type="scientific">Penicillium alfredii</name>
    <dbReference type="NCBI Taxonomy" id="1506179"/>
    <lineage>
        <taxon>Eukaryota</taxon>
        <taxon>Fungi</taxon>
        <taxon>Dikarya</taxon>
        <taxon>Ascomycota</taxon>
        <taxon>Pezizomycotina</taxon>
        <taxon>Eurotiomycetes</taxon>
        <taxon>Eurotiomycetidae</taxon>
        <taxon>Eurotiales</taxon>
        <taxon>Aspergillaceae</taxon>
        <taxon>Penicillium</taxon>
    </lineage>
</organism>
<dbReference type="Proteomes" id="UP001141434">
    <property type="component" value="Unassembled WGS sequence"/>
</dbReference>
<dbReference type="RefSeq" id="XP_056515042.1">
    <property type="nucleotide sequence ID" value="XM_056653975.1"/>
</dbReference>
<dbReference type="Pfam" id="PF21072">
    <property type="entry name" value="EFR3"/>
    <property type="match status" value="2"/>
</dbReference>
<comment type="similarity">
    <text evidence="1">Belongs to the EFR3 family.</text>
</comment>
<feature type="compositionally biased region" description="Polar residues" evidence="2">
    <location>
        <begin position="887"/>
        <end position="898"/>
    </location>
</feature>
<comment type="caution">
    <text evidence="3">The sequence shown here is derived from an EMBL/GenBank/DDBJ whole genome shotgun (WGS) entry which is preliminary data.</text>
</comment>